<feature type="domain" description="DHHA1" evidence="1">
    <location>
        <begin position="235"/>
        <end position="320"/>
    </location>
</feature>
<accession>A0AAE6YGN5</accession>
<dbReference type="PANTHER" id="PTHR42146">
    <property type="entry name" value="3',5'-CYCLIC-NUCLEOTIDE PHOSPHODIESTERASE"/>
    <property type="match status" value="1"/>
</dbReference>
<reference evidence="2 3" key="1">
    <citation type="submission" date="2019-03" db="EMBL/GenBank/DDBJ databases">
        <title>Complete Genome Sequence of Allofrancisella inopinata Strain SYSU YG23 Isolated from Water-Cooling Systems in China.</title>
        <authorList>
            <person name="Ohrman C."/>
            <person name="Uneklint I."/>
            <person name="Sjodin A."/>
        </authorList>
    </citation>
    <scope>NUCLEOTIDE SEQUENCE [LARGE SCALE GENOMIC DNA]</scope>
    <source>
        <strain evidence="2 3">SYSU YG23</strain>
    </source>
</reference>
<protein>
    <submittedName>
        <fullName evidence="2">DHH family phosphoesterase</fullName>
    </submittedName>
</protein>
<evidence type="ECO:0000313" key="2">
    <source>
        <dbReference type="EMBL" id="QIV95575.1"/>
    </source>
</evidence>
<dbReference type="GO" id="GO:0003676">
    <property type="term" value="F:nucleic acid binding"/>
    <property type="evidence" value="ECO:0007669"/>
    <property type="project" value="InterPro"/>
</dbReference>
<dbReference type="Gene3D" id="3.10.310.30">
    <property type="match status" value="1"/>
</dbReference>
<organism evidence="2 3">
    <name type="scientific">Allofrancisella inopinata</name>
    <dbReference type="NCBI Taxonomy" id="1085647"/>
    <lineage>
        <taxon>Bacteria</taxon>
        <taxon>Pseudomonadati</taxon>
        <taxon>Pseudomonadota</taxon>
        <taxon>Gammaproteobacteria</taxon>
        <taxon>Thiotrichales</taxon>
        <taxon>Francisellaceae</taxon>
        <taxon>Allofrancisella</taxon>
    </lineage>
</organism>
<dbReference type="AlphaFoldDB" id="A0AAE6YGN5"/>
<dbReference type="Pfam" id="PF02272">
    <property type="entry name" value="DHHA1"/>
    <property type="match status" value="1"/>
</dbReference>
<sequence>MHIDIFNGDADGILSLVQLRKAFSVEQSNQKLITGVKRDIDLCKKVSDLQAQGSEITVLDISFDKNVEDIKRLLQSAKQINYFDHHKADKLISHPKLNLKIDLTVDVCTALLVSESLNNEHHLWAIAAVYGDNLFQKAELEADKLNLSPKQKDQLKEFGILINYNGYGSSIDDLHYQPEDLYRELMKCDTPFEIIADKKSCFYVLKKGFEKDNENLEKLGIQELEYVNFVELPNEPWARRISGTLGNDLANRYRDKAIIVATQKENGNYLISLRAPKNNPKGASEICSQFSNGGGREAAAGVNDLLPSELTDFIKKVQSFYNY</sequence>
<dbReference type="PANTHER" id="PTHR42146:SF1">
    <property type="entry name" value="OLIGORIBONUCLEASE NRNB"/>
    <property type="match status" value="1"/>
</dbReference>
<dbReference type="SUPFAM" id="SSF64182">
    <property type="entry name" value="DHH phosphoesterases"/>
    <property type="match status" value="1"/>
</dbReference>
<proteinExistence type="predicted"/>
<dbReference type="EMBL" id="CP038241">
    <property type="protein sequence ID" value="QIV95575.1"/>
    <property type="molecule type" value="Genomic_DNA"/>
</dbReference>
<gene>
    <name evidence="2" type="ORF">E4K63_01470</name>
</gene>
<dbReference type="InterPro" id="IPR038763">
    <property type="entry name" value="DHH_sf"/>
</dbReference>
<evidence type="ECO:0000313" key="3">
    <source>
        <dbReference type="Proteomes" id="UP000502004"/>
    </source>
</evidence>
<dbReference type="Proteomes" id="UP000502004">
    <property type="component" value="Chromosome"/>
</dbReference>
<evidence type="ECO:0000259" key="1">
    <source>
        <dbReference type="Pfam" id="PF02272"/>
    </source>
</evidence>
<dbReference type="RefSeq" id="WP_133942098.1">
    <property type="nucleotide sequence ID" value="NZ_CP038241.1"/>
</dbReference>
<name>A0AAE6YGN5_9GAMM</name>
<dbReference type="InterPro" id="IPR052968">
    <property type="entry name" value="Nucleotide_metab_enz"/>
</dbReference>
<keyword evidence="3" id="KW-1185">Reference proteome</keyword>
<dbReference type="KEGG" id="aii:E4K63_01470"/>
<dbReference type="InterPro" id="IPR003156">
    <property type="entry name" value="DHHA1_dom"/>
</dbReference>